<keyword evidence="2" id="KW-1185">Reference proteome</keyword>
<dbReference type="RefSeq" id="WP_072986087.1">
    <property type="nucleotide sequence ID" value="NZ_FQZB01000007.1"/>
</dbReference>
<dbReference type="Proteomes" id="UP000184310">
    <property type="component" value="Unassembled WGS sequence"/>
</dbReference>
<dbReference type="OrthoDB" id="306726at2"/>
<evidence type="ECO:0000313" key="2">
    <source>
        <dbReference type="Proteomes" id="UP000184310"/>
    </source>
</evidence>
<dbReference type="GO" id="GO:0016740">
    <property type="term" value="F:transferase activity"/>
    <property type="evidence" value="ECO:0007669"/>
    <property type="project" value="UniProtKB-KW"/>
</dbReference>
<reference evidence="1 2" key="1">
    <citation type="submission" date="2016-11" db="EMBL/GenBank/DDBJ databases">
        <authorList>
            <person name="Jaros S."/>
            <person name="Januszkiewicz K."/>
            <person name="Wedrychowicz H."/>
        </authorList>
    </citation>
    <scope>NUCLEOTIDE SEQUENCE [LARGE SCALE GENOMIC DNA]</scope>
    <source>
        <strain evidence="1 2">DSM 21758</strain>
    </source>
</reference>
<proteinExistence type="predicted"/>
<sequence>MKFITEEYLRTLYKKEPFSIYKLNHGERLTPGASQYLSDKRIKRLDDVSCNNDKVDEKNKSQTLPNKEREIKKLYCKLKSIEALFLVTSSEFIKEDVILAQSIIALKKRISNVRNFVDGKSTIEDSICKECKGIDLNNFYDDIDDCFEITEFHMQLEKSNQILKLNVLRCALREIEPIVFEIYGDDNMGEKIIKDVNSIINLLSQIICSTIGGEKCQRKV</sequence>
<keyword evidence="1" id="KW-0808">Transferase</keyword>
<accession>A0A1M6HNE1</accession>
<evidence type="ECO:0000313" key="1">
    <source>
        <dbReference type="EMBL" id="SHJ23680.1"/>
    </source>
</evidence>
<dbReference type="STRING" id="1121302.SAMN02745163_01530"/>
<dbReference type="EMBL" id="FQZB01000007">
    <property type="protein sequence ID" value="SHJ23680.1"/>
    <property type="molecule type" value="Genomic_DNA"/>
</dbReference>
<organism evidence="1 2">
    <name type="scientific">Clostridium cavendishii DSM 21758</name>
    <dbReference type="NCBI Taxonomy" id="1121302"/>
    <lineage>
        <taxon>Bacteria</taxon>
        <taxon>Bacillati</taxon>
        <taxon>Bacillota</taxon>
        <taxon>Clostridia</taxon>
        <taxon>Eubacteriales</taxon>
        <taxon>Clostridiaceae</taxon>
        <taxon>Clostridium</taxon>
    </lineage>
</organism>
<protein>
    <submittedName>
        <fullName evidence="1">Ethanolamine utilization cobalamin adenosyltransferase</fullName>
    </submittedName>
</protein>
<dbReference type="AlphaFoldDB" id="A0A1M6HNE1"/>
<gene>
    <name evidence="1" type="ORF">SAMN02745163_01530</name>
</gene>
<name>A0A1M6HNE1_9CLOT</name>